<proteinExistence type="predicted"/>
<keyword evidence="2" id="KW-1185">Reference proteome</keyword>
<reference evidence="2" key="1">
    <citation type="journal article" date="2023" name="G3 (Bethesda)">
        <title>Genome assembly and association tests identify interacting loci associated with vigor, precocity, and sex in interspecific pistachio rootstocks.</title>
        <authorList>
            <person name="Palmer W."/>
            <person name="Jacygrad E."/>
            <person name="Sagayaradj S."/>
            <person name="Cavanaugh K."/>
            <person name="Han R."/>
            <person name="Bertier L."/>
            <person name="Beede B."/>
            <person name="Kafkas S."/>
            <person name="Golino D."/>
            <person name="Preece J."/>
            <person name="Michelmore R."/>
        </authorList>
    </citation>
    <scope>NUCLEOTIDE SEQUENCE [LARGE SCALE GENOMIC DNA]</scope>
</reference>
<evidence type="ECO:0000313" key="1">
    <source>
        <dbReference type="EMBL" id="KAJ0112271.1"/>
    </source>
</evidence>
<accession>A0ACC1C9N6</accession>
<evidence type="ECO:0000313" key="2">
    <source>
        <dbReference type="Proteomes" id="UP001164250"/>
    </source>
</evidence>
<organism evidence="1 2">
    <name type="scientific">Pistacia atlantica</name>
    <dbReference type="NCBI Taxonomy" id="434234"/>
    <lineage>
        <taxon>Eukaryota</taxon>
        <taxon>Viridiplantae</taxon>
        <taxon>Streptophyta</taxon>
        <taxon>Embryophyta</taxon>
        <taxon>Tracheophyta</taxon>
        <taxon>Spermatophyta</taxon>
        <taxon>Magnoliopsida</taxon>
        <taxon>eudicotyledons</taxon>
        <taxon>Gunneridae</taxon>
        <taxon>Pentapetalae</taxon>
        <taxon>rosids</taxon>
        <taxon>malvids</taxon>
        <taxon>Sapindales</taxon>
        <taxon>Anacardiaceae</taxon>
        <taxon>Pistacia</taxon>
    </lineage>
</organism>
<sequence>MTSPKSKAPIHPFQATVSNLSNRNVLSEVNLRLTPAQLAKFKKTCFGKLLDITLKFQGALVHCMLPREVAKSDVQPFEMWFDLLGHAIRFSYHEFGLVSGLRFAPIPCESSYHFKEVEEVHVKDKAGEIIVKRKEVEKHRLRDLYFKGRERIKLREYKEKFNELDFYNIHDDDAVKLALILVLELFLCGRDKRRLIHPFHMQLVDDLDQFNAYPWGTFCWAWSYKSLHDALSGRLNKYADRSAKKNNDCKYNLAGCPFIFQAWVYEAIPYCNGLYGVKKSLPSIPRIVTWNTSKTIEYRDVQLRLFAADNMTCYGEDDIDQGATDIRSTEENTIDDVPVDQSRTQTADVGDGNVCADDHGDALLDKVPRTPIVHQASKKRPRPKPASEFMNHDDILESLFQRMEKHIHARI</sequence>
<gene>
    <name evidence="1" type="ORF">Patl1_01713</name>
</gene>
<dbReference type="Proteomes" id="UP001164250">
    <property type="component" value="Chromosome 1"/>
</dbReference>
<name>A0ACC1C9N6_9ROSI</name>
<comment type="caution">
    <text evidence="1">The sequence shown here is derived from an EMBL/GenBank/DDBJ whole genome shotgun (WGS) entry which is preliminary data.</text>
</comment>
<dbReference type="EMBL" id="CM047897">
    <property type="protein sequence ID" value="KAJ0112271.1"/>
    <property type="molecule type" value="Genomic_DNA"/>
</dbReference>
<protein>
    <submittedName>
        <fullName evidence="1">Uncharacterized protein</fullName>
    </submittedName>
</protein>